<accession>X1UC23</accession>
<name>X1UC23_9ZZZZ</name>
<feature type="non-terminal residue" evidence="1">
    <location>
        <position position="1"/>
    </location>
</feature>
<gene>
    <name evidence="1" type="ORF">S12H4_48067</name>
</gene>
<comment type="caution">
    <text evidence="1">The sequence shown here is derived from an EMBL/GenBank/DDBJ whole genome shotgun (WGS) entry which is preliminary data.</text>
</comment>
<dbReference type="EMBL" id="BARW01029993">
    <property type="protein sequence ID" value="GAJ15063.1"/>
    <property type="molecule type" value="Genomic_DNA"/>
</dbReference>
<sequence>QIPKAGDEVGMLIDTAFKSLVQKLQNINGEEFSTELENIADLILEKKGFSVTLHKLRSKINQYKTHLGHLSEVDIKHIVESIEEWKKHLIN</sequence>
<proteinExistence type="predicted"/>
<protein>
    <submittedName>
        <fullName evidence="1">Uncharacterized protein</fullName>
    </submittedName>
</protein>
<reference evidence="1" key="1">
    <citation type="journal article" date="2014" name="Front. Microbiol.">
        <title>High frequency of phylogenetically diverse reductive dehalogenase-homologous genes in deep subseafloor sedimentary metagenomes.</title>
        <authorList>
            <person name="Kawai M."/>
            <person name="Futagami T."/>
            <person name="Toyoda A."/>
            <person name="Takaki Y."/>
            <person name="Nishi S."/>
            <person name="Hori S."/>
            <person name="Arai W."/>
            <person name="Tsubouchi T."/>
            <person name="Morono Y."/>
            <person name="Uchiyama I."/>
            <person name="Ito T."/>
            <person name="Fujiyama A."/>
            <person name="Inagaki F."/>
            <person name="Takami H."/>
        </authorList>
    </citation>
    <scope>NUCLEOTIDE SEQUENCE</scope>
    <source>
        <strain evidence="1">Expedition CK06-06</strain>
    </source>
</reference>
<organism evidence="1">
    <name type="scientific">marine sediment metagenome</name>
    <dbReference type="NCBI Taxonomy" id="412755"/>
    <lineage>
        <taxon>unclassified sequences</taxon>
        <taxon>metagenomes</taxon>
        <taxon>ecological metagenomes</taxon>
    </lineage>
</organism>
<dbReference type="AlphaFoldDB" id="X1UC23"/>
<evidence type="ECO:0000313" key="1">
    <source>
        <dbReference type="EMBL" id="GAJ15063.1"/>
    </source>
</evidence>